<name>A0AB35T616_RUBRA</name>
<sequence length="139" mass="15995">MKDDERTPVYEVEVASLEEFIRFLGERESSAVSRDSNDGVRSGVLIARLSEERTSRFGFPSVRRYVVASFIYGQDLVSYRRTTSSIVELPELVRGMEERQQGAYEQVRGDISRSLAERFPDVSIYEGNLRLLHIPERET</sequence>
<dbReference type="EMBL" id="JAWXXX010000001">
    <property type="protein sequence ID" value="MDX5895139.1"/>
    <property type="molecule type" value="Genomic_DNA"/>
</dbReference>
<comment type="caution">
    <text evidence="1">The sequence shown here is derived from an EMBL/GenBank/DDBJ whole genome shotgun (WGS) entry which is preliminary data.</text>
</comment>
<organism evidence="1 2">
    <name type="scientific">Rubrobacter radiotolerans</name>
    <name type="common">Arthrobacter radiotolerans</name>
    <dbReference type="NCBI Taxonomy" id="42256"/>
    <lineage>
        <taxon>Bacteria</taxon>
        <taxon>Bacillati</taxon>
        <taxon>Actinomycetota</taxon>
        <taxon>Rubrobacteria</taxon>
        <taxon>Rubrobacterales</taxon>
        <taxon>Rubrobacteraceae</taxon>
        <taxon>Rubrobacter</taxon>
    </lineage>
</organism>
<dbReference type="Proteomes" id="UP001281130">
    <property type="component" value="Unassembled WGS sequence"/>
</dbReference>
<dbReference type="AlphaFoldDB" id="A0AB35T616"/>
<evidence type="ECO:0000313" key="2">
    <source>
        <dbReference type="Proteomes" id="UP001281130"/>
    </source>
</evidence>
<reference evidence="1" key="1">
    <citation type="submission" date="2023-11" db="EMBL/GenBank/DDBJ databases">
        <title>MicrobeMod: A computational toolkit for identifying prokaryotic methylation and restriction-modification with nanopore sequencing.</title>
        <authorList>
            <person name="Crits-Christoph A."/>
            <person name="Kang S.C."/>
            <person name="Lee H."/>
            <person name="Ostrov N."/>
        </authorList>
    </citation>
    <scope>NUCLEOTIDE SEQUENCE</scope>
    <source>
        <strain evidence="1">ATCC 51242</strain>
    </source>
</reference>
<accession>A0AB35T616</accession>
<evidence type="ECO:0000313" key="1">
    <source>
        <dbReference type="EMBL" id="MDX5895139.1"/>
    </source>
</evidence>
<proteinExistence type="predicted"/>
<protein>
    <submittedName>
        <fullName evidence="1">Uncharacterized protein</fullName>
    </submittedName>
</protein>
<dbReference type="RefSeq" id="WP_143534043.1">
    <property type="nucleotide sequence ID" value="NZ_JAWXXX010000001.1"/>
</dbReference>
<gene>
    <name evidence="1" type="ORF">SIL72_14020</name>
</gene>